<dbReference type="OrthoDB" id="9801870at2"/>
<dbReference type="AlphaFoldDB" id="A0A2S7JZ09"/>
<protein>
    <submittedName>
        <fullName evidence="1">DUF1810 domain-containing protein</fullName>
    </submittedName>
</protein>
<evidence type="ECO:0000313" key="2">
    <source>
        <dbReference type="Proteomes" id="UP000239504"/>
    </source>
</evidence>
<name>A0A2S7JZ09_9PROT</name>
<organism evidence="1 2">
    <name type="scientific">Hyphococcus luteus</name>
    <dbReference type="NCBI Taxonomy" id="2058213"/>
    <lineage>
        <taxon>Bacteria</taxon>
        <taxon>Pseudomonadati</taxon>
        <taxon>Pseudomonadota</taxon>
        <taxon>Alphaproteobacteria</taxon>
        <taxon>Parvularculales</taxon>
        <taxon>Parvularculaceae</taxon>
        <taxon>Hyphococcus</taxon>
    </lineage>
</organism>
<proteinExistence type="predicted"/>
<evidence type="ECO:0000313" key="1">
    <source>
        <dbReference type="EMBL" id="PQA85489.1"/>
    </source>
</evidence>
<comment type="caution">
    <text evidence="1">The sequence shown here is derived from an EMBL/GenBank/DDBJ whole genome shotgun (WGS) entry which is preliminary data.</text>
</comment>
<accession>A0A2S7JZ09</accession>
<dbReference type="InterPro" id="IPR036287">
    <property type="entry name" value="Rv1873-like_sf"/>
</dbReference>
<keyword evidence="2" id="KW-1185">Reference proteome</keyword>
<dbReference type="PIRSF" id="PIRSF008546">
    <property type="entry name" value="UCP008546"/>
    <property type="match status" value="1"/>
</dbReference>
<gene>
    <name evidence="1" type="ORF">CW354_21345</name>
</gene>
<dbReference type="SUPFAM" id="SSF140736">
    <property type="entry name" value="Rv1873-like"/>
    <property type="match status" value="1"/>
</dbReference>
<dbReference type="Proteomes" id="UP000239504">
    <property type="component" value="Unassembled WGS sequence"/>
</dbReference>
<dbReference type="Pfam" id="PF08837">
    <property type="entry name" value="DUF1810"/>
    <property type="match status" value="1"/>
</dbReference>
<sequence length="143" mass="16264">MSDRLDRFVEAQDPVIDRALEELRAGRKQSHWMWFVFPHIAGLGRSPMAQKYALASLDEARAYLAHPILGPRLHEATEAVLIHCDQNGRPNRSIHEIFGSPDDLKFHSSMTLFHKAAPDDLLFAQALDAFFDGVEDEETLKRL</sequence>
<reference evidence="1 2" key="1">
    <citation type="submission" date="2017-12" db="EMBL/GenBank/DDBJ databases">
        <authorList>
            <person name="Hurst M.R.H."/>
        </authorList>
    </citation>
    <scope>NUCLEOTIDE SEQUENCE [LARGE SCALE GENOMIC DNA]</scope>
    <source>
        <strain evidence="1 2">SY-3-19</strain>
    </source>
</reference>
<dbReference type="Gene3D" id="1.25.40.380">
    <property type="entry name" value="Protein of unknown function DUF1810"/>
    <property type="match status" value="1"/>
</dbReference>
<dbReference type="RefSeq" id="WP_104832129.1">
    <property type="nucleotide sequence ID" value="NZ_PJCH01000017.1"/>
</dbReference>
<dbReference type="InterPro" id="IPR014937">
    <property type="entry name" value="DUF1810"/>
</dbReference>
<dbReference type="EMBL" id="PJCH01000017">
    <property type="protein sequence ID" value="PQA85489.1"/>
    <property type="molecule type" value="Genomic_DNA"/>
</dbReference>